<protein>
    <recommendedName>
        <fullName evidence="5">REF/SRPP-like protein</fullName>
    </recommendedName>
</protein>
<keyword evidence="4" id="KW-1185">Reference proteome</keyword>
<dbReference type="GO" id="GO:1902584">
    <property type="term" value="P:positive regulation of response to water deprivation"/>
    <property type="evidence" value="ECO:0007669"/>
    <property type="project" value="EnsemblPlants"/>
</dbReference>
<dbReference type="Proteomes" id="UP000029120">
    <property type="component" value="Chromosome 4"/>
</dbReference>
<feature type="region of interest" description="Disordered" evidence="2">
    <location>
        <begin position="1"/>
        <end position="30"/>
    </location>
</feature>
<dbReference type="InterPro" id="IPR008802">
    <property type="entry name" value="REF"/>
</dbReference>
<evidence type="ECO:0000313" key="3">
    <source>
        <dbReference type="EMBL" id="KFK37533.1"/>
    </source>
</evidence>
<evidence type="ECO:0008006" key="5">
    <source>
        <dbReference type="Google" id="ProtNLM"/>
    </source>
</evidence>
<reference evidence="4" key="1">
    <citation type="journal article" date="2015" name="Nat. Plants">
        <title>Genome expansion of Arabis alpina linked with retrotransposition and reduced symmetric DNA methylation.</title>
        <authorList>
            <person name="Willing E.M."/>
            <person name="Rawat V."/>
            <person name="Mandakova T."/>
            <person name="Maumus F."/>
            <person name="James G.V."/>
            <person name="Nordstroem K.J."/>
            <person name="Becker C."/>
            <person name="Warthmann N."/>
            <person name="Chica C."/>
            <person name="Szarzynska B."/>
            <person name="Zytnicki M."/>
            <person name="Albani M.C."/>
            <person name="Kiefer C."/>
            <person name="Bergonzi S."/>
            <person name="Castaings L."/>
            <person name="Mateos J.L."/>
            <person name="Berns M.C."/>
            <person name="Bujdoso N."/>
            <person name="Piofczyk T."/>
            <person name="de Lorenzo L."/>
            <person name="Barrero-Sicilia C."/>
            <person name="Mateos I."/>
            <person name="Piednoel M."/>
            <person name="Hagmann J."/>
            <person name="Chen-Min-Tao R."/>
            <person name="Iglesias-Fernandez R."/>
            <person name="Schuster S.C."/>
            <person name="Alonso-Blanco C."/>
            <person name="Roudier F."/>
            <person name="Carbonero P."/>
            <person name="Paz-Ares J."/>
            <person name="Davis S.J."/>
            <person name="Pecinka A."/>
            <person name="Quesneville H."/>
            <person name="Colot V."/>
            <person name="Lysak M.A."/>
            <person name="Weigel D."/>
            <person name="Coupland G."/>
            <person name="Schneeberger K."/>
        </authorList>
    </citation>
    <scope>NUCLEOTIDE SEQUENCE [LARGE SCALE GENOMIC DNA]</scope>
    <source>
        <strain evidence="4">cv. Pajares</strain>
    </source>
</reference>
<dbReference type="eggNOG" id="ENOG502QUI7">
    <property type="taxonomic scope" value="Eukaryota"/>
</dbReference>
<dbReference type="OMA" id="FHDVPFK"/>
<evidence type="ECO:0000256" key="2">
    <source>
        <dbReference type="SAM" id="MobiDB-lite"/>
    </source>
</evidence>
<proteinExistence type="inferred from homology"/>
<organism evidence="3 4">
    <name type="scientific">Arabis alpina</name>
    <name type="common">Alpine rock-cress</name>
    <dbReference type="NCBI Taxonomy" id="50452"/>
    <lineage>
        <taxon>Eukaryota</taxon>
        <taxon>Viridiplantae</taxon>
        <taxon>Streptophyta</taxon>
        <taxon>Embryophyta</taxon>
        <taxon>Tracheophyta</taxon>
        <taxon>Spermatophyta</taxon>
        <taxon>Magnoliopsida</taxon>
        <taxon>eudicotyledons</taxon>
        <taxon>Gunneridae</taxon>
        <taxon>Pentapetalae</taxon>
        <taxon>rosids</taxon>
        <taxon>malvids</taxon>
        <taxon>Brassicales</taxon>
        <taxon>Brassicaceae</taxon>
        <taxon>Arabideae</taxon>
        <taxon>Arabis</taxon>
    </lineage>
</organism>
<gene>
    <name evidence="3" type="ordered locus">AALP_Aa4g269400</name>
</gene>
<dbReference type="AlphaFoldDB" id="A0A087H5Y1"/>
<dbReference type="GO" id="GO:0034389">
    <property type="term" value="P:lipid droplet organization"/>
    <property type="evidence" value="ECO:0007669"/>
    <property type="project" value="EnsemblPlants"/>
</dbReference>
<feature type="compositionally biased region" description="Acidic residues" evidence="2">
    <location>
        <begin position="1"/>
        <end position="13"/>
    </location>
</feature>
<dbReference type="PANTHER" id="PTHR33732:SF3">
    <property type="entry name" value="OS07G0671800 PROTEIN"/>
    <property type="match status" value="1"/>
</dbReference>
<sequence>MAENEIVIEDQSEEVIPSSSTSFPVEEEEADSSTSFSFSVEDETETKLKHLDFVQVAAVYFAVCFSTVYEFAKDNAGPLKLGVENIEASVQTVLAPLYDKFHDVPFKLLLFVDRKVDDVFFDAGTYVPSLLKQASSQALTVATEVQRAGVVDTTKSIARSVRDKYEPAAEYYAATMWRLLNRVPLFPEVAQLVIPTAFYWSEKYNDAVRYVGDRDYYAAEYLPMIPIEKIADILEQDQCRTEYYH</sequence>
<dbReference type="EMBL" id="CM002872">
    <property type="protein sequence ID" value="KFK37533.1"/>
    <property type="molecule type" value="Genomic_DNA"/>
</dbReference>
<name>A0A087H5Y1_ARAAL</name>
<dbReference type="Gramene" id="KFK37533">
    <property type="protein sequence ID" value="KFK37533"/>
    <property type="gene ID" value="AALP_AA4G269400"/>
</dbReference>
<dbReference type="OrthoDB" id="1905464at2759"/>
<dbReference type="PANTHER" id="PTHR33732">
    <property type="entry name" value="REF/SRPP-LIKE PROTEIN OS05G0151300/LOC_OS05G05940"/>
    <property type="match status" value="1"/>
</dbReference>
<comment type="similarity">
    <text evidence="1">Belongs to the REF/SRPP family.</text>
</comment>
<dbReference type="GO" id="GO:0080186">
    <property type="term" value="P:developmental vegetative growth"/>
    <property type="evidence" value="ECO:0007669"/>
    <property type="project" value="EnsemblPlants"/>
</dbReference>
<dbReference type="GO" id="GO:0045927">
    <property type="term" value="P:positive regulation of growth"/>
    <property type="evidence" value="ECO:0007669"/>
    <property type="project" value="EnsemblPlants"/>
</dbReference>
<accession>A0A087H5Y1</accession>
<dbReference type="GO" id="GO:0005811">
    <property type="term" value="C:lipid droplet"/>
    <property type="evidence" value="ECO:0007669"/>
    <property type="project" value="EnsemblPlants"/>
</dbReference>
<evidence type="ECO:0000313" key="4">
    <source>
        <dbReference type="Proteomes" id="UP000029120"/>
    </source>
</evidence>
<evidence type="ECO:0000256" key="1">
    <source>
        <dbReference type="ARBA" id="ARBA00009737"/>
    </source>
</evidence>
<dbReference type="Pfam" id="PF05755">
    <property type="entry name" value="REF"/>
    <property type="match status" value="1"/>
</dbReference>